<dbReference type="SMR" id="A0A3B6SCU9"/>
<evidence type="ECO:0008006" key="15">
    <source>
        <dbReference type="Google" id="ProtNLM"/>
    </source>
</evidence>
<dbReference type="Gramene" id="TraesCS7B02G005900.1">
    <property type="protein sequence ID" value="TraesCS7B02G005900.1.cds1"/>
    <property type="gene ID" value="TraesCS7B02G005900"/>
</dbReference>
<dbReference type="GO" id="GO:0002758">
    <property type="term" value="P:innate immune response-activating signaling pathway"/>
    <property type="evidence" value="ECO:0007669"/>
    <property type="project" value="UniProtKB-ARBA"/>
</dbReference>
<comment type="similarity">
    <text evidence="1">Belongs to the disease resistance NB-LRR family.</text>
</comment>
<name>A0A3B6SCU9_WHEAT</name>
<dbReference type="InterPro" id="IPR041118">
    <property type="entry name" value="Rx_N"/>
</dbReference>
<evidence type="ECO:0000256" key="6">
    <source>
        <dbReference type="ARBA" id="ARBA00022840"/>
    </source>
</evidence>
<dbReference type="Gramene" id="TraesCAD_scaffold_011204_01G000100.1">
    <property type="protein sequence ID" value="TraesCAD_scaffold_011204_01G000100.1"/>
    <property type="gene ID" value="TraesCAD_scaffold_011204_01G000100"/>
</dbReference>
<proteinExistence type="inferred from homology"/>
<evidence type="ECO:0000259" key="10">
    <source>
        <dbReference type="Pfam" id="PF23559"/>
    </source>
</evidence>
<feature type="domain" description="Disease resistance R13L4/SHOC-2-like LRR" evidence="11">
    <location>
        <begin position="572"/>
        <end position="696"/>
    </location>
</feature>
<keyword evidence="5" id="KW-0611">Plant defense</keyword>
<dbReference type="GO" id="GO:0042742">
    <property type="term" value="P:defense response to bacterium"/>
    <property type="evidence" value="ECO:0007669"/>
    <property type="project" value="UniProtKB-ARBA"/>
</dbReference>
<evidence type="ECO:0000259" key="12">
    <source>
        <dbReference type="Pfam" id="PF25019"/>
    </source>
</evidence>
<dbReference type="Gramene" id="TraesROB_scaffold_026350_01G000300.1">
    <property type="protein sequence ID" value="TraesROB_scaffold_026350_01G000300.1"/>
    <property type="gene ID" value="TraesROB_scaffold_026350_01G000300"/>
</dbReference>
<reference evidence="13" key="1">
    <citation type="submission" date="2018-08" db="EMBL/GenBank/DDBJ databases">
        <authorList>
            <person name="Rossello M."/>
        </authorList>
    </citation>
    <scope>NUCLEOTIDE SEQUENCE [LARGE SCALE GENOMIC DNA]</scope>
    <source>
        <strain evidence="13">cv. Chinese Spring</strain>
    </source>
</reference>
<evidence type="ECO:0000256" key="7">
    <source>
        <dbReference type="ARBA" id="ARBA00023054"/>
    </source>
</evidence>
<organism evidence="13">
    <name type="scientific">Triticum aestivum</name>
    <name type="common">Wheat</name>
    <dbReference type="NCBI Taxonomy" id="4565"/>
    <lineage>
        <taxon>Eukaryota</taxon>
        <taxon>Viridiplantae</taxon>
        <taxon>Streptophyta</taxon>
        <taxon>Embryophyta</taxon>
        <taxon>Tracheophyta</taxon>
        <taxon>Spermatophyta</taxon>
        <taxon>Magnoliopsida</taxon>
        <taxon>Liliopsida</taxon>
        <taxon>Poales</taxon>
        <taxon>Poaceae</taxon>
        <taxon>BOP clade</taxon>
        <taxon>Pooideae</taxon>
        <taxon>Triticodae</taxon>
        <taxon>Triticeae</taxon>
        <taxon>Triticinae</taxon>
        <taxon>Triticum</taxon>
    </lineage>
</organism>
<evidence type="ECO:0000313" key="13">
    <source>
        <dbReference type="EnsemblPlants" id="TraesCS7B02G005900.1.cds1"/>
    </source>
</evidence>
<dbReference type="Gramene" id="TraesRN7B0100013400.1">
    <property type="protein sequence ID" value="TraesRN7B0100013400.1"/>
    <property type="gene ID" value="TraesRN7B0100013400"/>
</dbReference>
<dbReference type="GO" id="GO:0043531">
    <property type="term" value="F:ADP binding"/>
    <property type="evidence" value="ECO:0007669"/>
    <property type="project" value="InterPro"/>
</dbReference>
<dbReference type="GO" id="GO:0009626">
    <property type="term" value="P:plant-type hypersensitive response"/>
    <property type="evidence" value="ECO:0007669"/>
    <property type="project" value="UniProtKB-ARBA"/>
</dbReference>
<dbReference type="FunFam" id="1.10.10.10:FF:000322">
    <property type="entry name" value="Probable disease resistance protein At1g63360"/>
    <property type="match status" value="1"/>
</dbReference>
<evidence type="ECO:0000256" key="2">
    <source>
        <dbReference type="ARBA" id="ARBA00022614"/>
    </source>
</evidence>
<dbReference type="InterPro" id="IPR056789">
    <property type="entry name" value="LRR_R13L1-DRL21"/>
</dbReference>
<dbReference type="Proteomes" id="UP000019116">
    <property type="component" value="Chromosome 7B"/>
</dbReference>
<dbReference type="SUPFAM" id="SSF52058">
    <property type="entry name" value="L domain-like"/>
    <property type="match status" value="3"/>
</dbReference>
<keyword evidence="7" id="KW-0175">Coiled coil</keyword>
<evidence type="ECO:0000256" key="1">
    <source>
        <dbReference type="ARBA" id="ARBA00008894"/>
    </source>
</evidence>
<evidence type="ECO:0000256" key="3">
    <source>
        <dbReference type="ARBA" id="ARBA00022737"/>
    </source>
</evidence>
<accession>A0A3B6SCU9</accession>
<dbReference type="InterPro" id="IPR002182">
    <property type="entry name" value="NB-ARC"/>
</dbReference>
<dbReference type="InterPro" id="IPR042197">
    <property type="entry name" value="Apaf_helical"/>
</dbReference>
<keyword evidence="14" id="KW-1185">Reference proteome</keyword>
<dbReference type="Gramene" id="TraesCAD_scaffold_046397_01G000300.1">
    <property type="protein sequence ID" value="TraesCAD_scaffold_046397_01G000300.1"/>
    <property type="gene ID" value="TraesCAD_scaffold_046397_01G000300"/>
</dbReference>
<dbReference type="OMA" id="IGDCHNL"/>
<dbReference type="Pfam" id="PF18052">
    <property type="entry name" value="Rx_N"/>
    <property type="match status" value="1"/>
</dbReference>
<keyword evidence="2" id="KW-0433">Leucine-rich repeat</keyword>
<dbReference type="InterPro" id="IPR032675">
    <property type="entry name" value="LRR_dom_sf"/>
</dbReference>
<sequence>MEAAFLSAVLKSAVNKLVRLITSEFASIIGVTKHLSELQGLFGDITSWLSAVGVRATASGSSPNWIKELKAVVNDFDDLLYRLEAEKHKADIASENHAMANWFYTKPKSVLFRTKIAQEVKEIKKRFAKIVKQRADFNAIVTSSSTLVTHHVHPTHKTIGEMSILANTTHVFGRDEVKYSIVSKLVEADSHSTQDRMPIVSVVGLGGSGKTTLAKYICQDSKIRQHFEVVFWVHVSQKFNVENLLGKLFESVSDDRSELYTLQHMSRTISEKLSRGKFLLVLDDVWNEDKHDWEQFEQHLNIATPGSKILLTTRDGKVAEAVKSAEIFNLPLLSDDDSWKLFQHSSGWAEEALDPEFIEVGKEIVKKCAGMPIAIKSLAGNLHGKREMKYWQSLRDCNLLTDKDIQHRVLGSLMLSYFHLSDDLKQCFVLCSIFPKGYCIDKVNLISQWITHGFINSTNAGRQLEEIGNDYFDSLLKISFLQDLDLDVDVSNEKRVTCRMHDLVHDLTRQILQDEIVLTPKRSTSDHNRTCRYLSLGSCTEKIERKLFNKLRALFVSKVTFASDKPIKEGYCVRSVVLEQIMDTSDTLFILKFEYLGYLRISNCRIEELPEGITGCWNLQALHVINCFQFAKLPESIGNLRKLRTLELLRAGNLEGLPHSIGDCHNLQSLHLISCLKFRVIPDSIRKNENLRILSIVGCLSLLHLPSEPFVRLRNLETVNLSGCRSLEDIPGSFVCDELHTLKLRDLTKLTVLPQSITSLSNLEHLDLQCCSGLVELPEAIVNLKRLVVLNLEGCWNLRGLPAGFGQLTRLQTLGLFVLGDSSEHARISELESLNRLSGKLEIRIMHAMDPYDAKKAYLEKNNLHELVLSFWKMDIKMEQETRMEQAMSVLKVLEPPSGIKKLSISGYKGLHLPHWLTKKTQLSNLNSRFKQTVGLTHFPHLTVMSLCYIHNVKHLTGLVELPSLKFLGLHNFGTLESINIGPLPSLTEFNIDSMPHSLELTTAIRAILADRDGATVCCNQKMQCSFPRLSDLDIRNCPKLNVNPCFPASLESLTLDNSIVWPVHHPQGDKLESPSCSNSNGVSFCSTLVKRLEIRSMEGPSCNSDWEFLQHLGALQSLEITNCNEELKQLPESMRSLTALQQLEISNCSVLGVLPEWLGELCSLKKLKISGCKNLRELSEGMQHLISLQELIIQECDALYQLPEVGGLGGLLSVKLWMLPRLSCLPESIRSLTSLQKINITGCDAIHQLPEGLGELRYLRKIRIVELPVLTRLPESFQGLISLHKLNLTDCDALLLLPEKLGELRSLRTLIIWNLPALTCLPESIQDLTSLCELIIGCCDALTLLPESIGQLSALRSLNIRNCRGLTSLPRSIKHLAALQVLCMTGNPHLSRRYMKGVGKDWHLISHIHHVSMDGMRN</sequence>
<dbReference type="OrthoDB" id="1658288at2759"/>
<dbReference type="Gene3D" id="1.10.8.430">
    <property type="entry name" value="Helical domain of apoptotic protease-activating factors"/>
    <property type="match status" value="1"/>
</dbReference>
<dbReference type="Gene3D" id="3.40.50.300">
    <property type="entry name" value="P-loop containing nucleotide triphosphate hydrolases"/>
    <property type="match status" value="1"/>
</dbReference>
<dbReference type="EnsemblPlants" id="TraesCS7B02G005900.1">
    <property type="protein sequence ID" value="TraesCS7B02G005900.1.cds1"/>
    <property type="gene ID" value="TraesCS7B02G005900"/>
</dbReference>
<dbReference type="Gramene" id="TraesWEE_scaffold_015278_01G000100.1">
    <property type="protein sequence ID" value="TraesWEE_scaffold_015278_01G000100.1"/>
    <property type="gene ID" value="TraesWEE_scaffold_015278_01G000100"/>
</dbReference>
<dbReference type="STRING" id="4565.A0A3B6SCU9"/>
<dbReference type="InterPro" id="IPR058922">
    <property type="entry name" value="WHD_DRP"/>
</dbReference>
<keyword evidence="4" id="KW-0547">Nucleotide-binding</keyword>
<dbReference type="Pfam" id="PF23559">
    <property type="entry name" value="WHD_DRP"/>
    <property type="match status" value="1"/>
</dbReference>
<feature type="domain" description="R13L1/DRL21-like LRR repeat region" evidence="12">
    <location>
        <begin position="828"/>
        <end position="972"/>
    </location>
</feature>
<dbReference type="Gramene" id="TraesCS7B03G0013500.1">
    <property type="protein sequence ID" value="TraesCS7B03G0013500.1.CDS1"/>
    <property type="gene ID" value="TraesCS7B03G0013500"/>
</dbReference>
<dbReference type="PANTHER" id="PTHR36766">
    <property type="entry name" value="PLANT BROAD-SPECTRUM MILDEW RESISTANCE PROTEIN RPW8"/>
    <property type="match status" value="1"/>
</dbReference>
<dbReference type="PRINTS" id="PR00364">
    <property type="entry name" value="DISEASERSIST"/>
</dbReference>
<evidence type="ECO:0000259" key="11">
    <source>
        <dbReference type="Pfam" id="PF23598"/>
    </source>
</evidence>
<evidence type="ECO:0000259" key="9">
    <source>
        <dbReference type="Pfam" id="PF18052"/>
    </source>
</evidence>
<keyword evidence="6" id="KW-0067">ATP-binding</keyword>
<evidence type="ECO:0000313" key="14">
    <source>
        <dbReference type="Proteomes" id="UP000019116"/>
    </source>
</evidence>
<feature type="domain" description="NB-ARC" evidence="8">
    <location>
        <begin position="181"/>
        <end position="345"/>
    </location>
</feature>
<dbReference type="InterPro" id="IPR027417">
    <property type="entry name" value="P-loop_NTPase"/>
</dbReference>
<evidence type="ECO:0000259" key="8">
    <source>
        <dbReference type="Pfam" id="PF00931"/>
    </source>
</evidence>
<dbReference type="SUPFAM" id="SSF52540">
    <property type="entry name" value="P-loop containing nucleoside triphosphate hydrolases"/>
    <property type="match status" value="1"/>
</dbReference>
<dbReference type="SMART" id="SM00367">
    <property type="entry name" value="LRR_CC"/>
    <property type="match status" value="5"/>
</dbReference>
<dbReference type="PANTHER" id="PTHR36766:SF34">
    <property type="entry name" value="NB-ARC DOMAIN-CONTAINING PROTEIN"/>
    <property type="match status" value="1"/>
</dbReference>
<dbReference type="FunFam" id="3.40.50.300:FF:001091">
    <property type="entry name" value="Probable disease resistance protein At1g61300"/>
    <property type="match status" value="1"/>
</dbReference>
<reference evidence="13" key="2">
    <citation type="submission" date="2018-10" db="UniProtKB">
        <authorList>
            <consortium name="EnsemblPlants"/>
        </authorList>
    </citation>
    <scope>IDENTIFICATION</scope>
</reference>
<dbReference type="InterPro" id="IPR006553">
    <property type="entry name" value="Leu-rich_rpt_Cys-con_subtyp"/>
</dbReference>
<evidence type="ECO:0000256" key="4">
    <source>
        <dbReference type="ARBA" id="ARBA00022741"/>
    </source>
</evidence>
<keyword evidence="3" id="KW-0677">Repeat</keyword>
<dbReference type="InterPro" id="IPR055414">
    <property type="entry name" value="LRR_R13L4/SHOC2-like"/>
</dbReference>
<dbReference type="Gene3D" id="3.80.10.10">
    <property type="entry name" value="Ribonuclease Inhibitor"/>
    <property type="match status" value="4"/>
</dbReference>
<dbReference type="Pfam" id="PF25019">
    <property type="entry name" value="LRR_R13L1-DRL21"/>
    <property type="match status" value="1"/>
</dbReference>
<dbReference type="Pfam" id="PF23598">
    <property type="entry name" value="LRR_14"/>
    <property type="match status" value="1"/>
</dbReference>
<protein>
    <recommendedName>
        <fullName evidence="15">NB-ARC domain-containing protein</fullName>
    </recommendedName>
</protein>
<evidence type="ECO:0000256" key="5">
    <source>
        <dbReference type="ARBA" id="ARBA00022821"/>
    </source>
</evidence>
<dbReference type="InterPro" id="IPR036388">
    <property type="entry name" value="WH-like_DNA-bd_sf"/>
</dbReference>
<feature type="domain" description="Disease resistance protein winged helix" evidence="10">
    <location>
        <begin position="433"/>
        <end position="507"/>
    </location>
</feature>
<dbReference type="GO" id="GO:0005524">
    <property type="term" value="F:ATP binding"/>
    <property type="evidence" value="ECO:0007669"/>
    <property type="project" value="UniProtKB-KW"/>
</dbReference>
<dbReference type="Pfam" id="PF00931">
    <property type="entry name" value="NB-ARC"/>
    <property type="match status" value="1"/>
</dbReference>
<feature type="domain" description="Disease resistance N-terminal" evidence="9">
    <location>
        <begin position="9"/>
        <end position="94"/>
    </location>
</feature>
<dbReference type="Gene3D" id="1.10.10.10">
    <property type="entry name" value="Winged helix-like DNA-binding domain superfamily/Winged helix DNA-binding domain"/>
    <property type="match status" value="1"/>
</dbReference>